<evidence type="ECO:0000313" key="4">
    <source>
        <dbReference type="Proteomes" id="UP000295717"/>
    </source>
</evidence>
<feature type="region of interest" description="Disordered" evidence="1">
    <location>
        <begin position="1"/>
        <end position="20"/>
    </location>
</feature>
<gene>
    <name evidence="3" type="ORF">EDC35_1015</name>
</gene>
<dbReference type="Pfam" id="PF12697">
    <property type="entry name" value="Abhydrolase_6"/>
    <property type="match status" value="1"/>
</dbReference>
<evidence type="ECO:0000259" key="2">
    <source>
        <dbReference type="Pfam" id="PF12697"/>
    </source>
</evidence>
<reference evidence="3 4" key="1">
    <citation type="submission" date="2019-03" db="EMBL/GenBank/DDBJ databases">
        <title>Genomic Encyclopedia of Type Strains, Phase IV (KMG-IV): sequencing the most valuable type-strain genomes for metagenomic binning, comparative biology and taxonomic classification.</title>
        <authorList>
            <person name="Goeker M."/>
        </authorList>
    </citation>
    <scope>NUCLEOTIDE SEQUENCE [LARGE SCALE GENOMIC DNA]</scope>
    <source>
        <strain evidence="3 4">DSM 13587</strain>
    </source>
</reference>
<protein>
    <submittedName>
        <fullName evidence="3">Pimeloyl-ACP methyl ester carboxylesterase</fullName>
    </submittedName>
</protein>
<dbReference type="InterPro" id="IPR000073">
    <property type="entry name" value="AB_hydrolase_1"/>
</dbReference>
<comment type="caution">
    <text evidence="3">The sequence shown here is derived from an EMBL/GenBank/DDBJ whole genome shotgun (WGS) entry which is preliminary data.</text>
</comment>
<name>A0A4R3N403_9GAMM</name>
<keyword evidence="4" id="KW-1185">Reference proteome</keyword>
<dbReference type="InterPro" id="IPR029058">
    <property type="entry name" value="AB_hydrolase_fold"/>
</dbReference>
<evidence type="ECO:0000313" key="3">
    <source>
        <dbReference type="EMBL" id="TCT23695.1"/>
    </source>
</evidence>
<dbReference type="PANTHER" id="PTHR46438:SF2">
    <property type="entry name" value="ALPHA_BETA-HYDROLASES SUPERFAMILY PROTEIN"/>
    <property type="match status" value="1"/>
</dbReference>
<dbReference type="OrthoDB" id="9808398at2"/>
<proteinExistence type="predicted"/>
<sequence>MTETNAALVSDSGGDAPLPDALDAPRADFLTEHGRRLACYADTGHPGRPLVLIHSINAAPSSFEVKPLFDHYRHSRPVYSLDLPGFGHSERGVGPYSPELFAGALADFLVRVVKEPADVLALSLSAEFAARAAGLLPPGQIASLVMISPTGFSLRPLPNPRLARLTHKVLSLGVLQGLYDLVASRRSIRYFLGRSFVGEVPVEMIDYAYATSHQPGARHAPLTFLSTRLFTADAMDQLYGKLTGLPVLVIADRDPYITFERLADFVASHPNWQAVSLAPHLGLPHWERLPETLAALDAFWS</sequence>
<feature type="domain" description="AB hydrolase-1" evidence="2">
    <location>
        <begin position="50"/>
        <end position="288"/>
    </location>
</feature>
<dbReference type="EMBL" id="SMAO01000001">
    <property type="protein sequence ID" value="TCT23695.1"/>
    <property type="molecule type" value="Genomic_DNA"/>
</dbReference>
<organism evidence="3 4">
    <name type="scientific">Thiobaca trueperi</name>
    <dbReference type="NCBI Taxonomy" id="127458"/>
    <lineage>
        <taxon>Bacteria</taxon>
        <taxon>Pseudomonadati</taxon>
        <taxon>Pseudomonadota</taxon>
        <taxon>Gammaproteobacteria</taxon>
        <taxon>Chromatiales</taxon>
        <taxon>Chromatiaceae</taxon>
        <taxon>Thiobaca</taxon>
    </lineage>
</organism>
<accession>A0A4R3N403</accession>
<dbReference type="RefSeq" id="WP_132974807.1">
    <property type="nucleotide sequence ID" value="NZ_SMAO01000001.1"/>
</dbReference>
<dbReference type="PANTHER" id="PTHR46438">
    <property type="entry name" value="ALPHA/BETA-HYDROLASES SUPERFAMILY PROTEIN"/>
    <property type="match status" value="1"/>
</dbReference>
<dbReference type="SUPFAM" id="SSF53474">
    <property type="entry name" value="alpha/beta-Hydrolases"/>
    <property type="match status" value="1"/>
</dbReference>
<dbReference type="AlphaFoldDB" id="A0A4R3N403"/>
<dbReference type="Proteomes" id="UP000295717">
    <property type="component" value="Unassembled WGS sequence"/>
</dbReference>
<dbReference type="Gene3D" id="3.40.50.1820">
    <property type="entry name" value="alpha/beta hydrolase"/>
    <property type="match status" value="1"/>
</dbReference>
<evidence type="ECO:0000256" key="1">
    <source>
        <dbReference type="SAM" id="MobiDB-lite"/>
    </source>
</evidence>